<sequence>MTIENTNVDVEYSDLIENQSTLKGITELWLIYGIALVRGVPIREGQMLEVCKRLAYVRETGFGKTFNLKQNLDPKAHLAYTGIALSPHTDLAYRERSPGVQMLHCLHSSDPSIVGQDKAGGQSFFIDGYVAAEWLRDNHPDHFILLCSTPVPFSLFDAERSRW</sequence>
<dbReference type="PANTHER" id="PTHR10696">
    <property type="entry name" value="GAMMA-BUTYROBETAINE HYDROXYLASE-RELATED"/>
    <property type="match status" value="1"/>
</dbReference>
<proteinExistence type="predicted"/>
<dbReference type="RefSeq" id="XP_013778774.1">
    <property type="nucleotide sequence ID" value="XM_013923320.2"/>
</dbReference>
<dbReference type="GeneID" id="106463300"/>
<dbReference type="Pfam" id="PF02668">
    <property type="entry name" value="TauD"/>
    <property type="match status" value="1"/>
</dbReference>
<evidence type="ECO:0000313" key="3">
    <source>
        <dbReference type="Proteomes" id="UP000694941"/>
    </source>
</evidence>
<dbReference type="PANTHER" id="PTHR10696:SF55">
    <property type="entry name" value="DIOXYGENASE, PUTATIVE-RELATED"/>
    <property type="match status" value="1"/>
</dbReference>
<dbReference type="InterPro" id="IPR003819">
    <property type="entry name" value="TauD/TfdA-like"/>
</dbReference>
<keyword evidence="3" id="KW-1185">Reference proteome</keyword>
<keyword evidence="1" id="KW-0560">Oxidoreductase</keyword>
<dbReference type="Gene3D" id="3.60.130.10">
    <property type="entry name" value="Clavaminate synthase-like"/>
    <property type="match status" value="1"/>
</dbReference>
<evidence type="ECO:0000313" key="4">
    <source>
        <dbReference type="RefSeq" id="XP_013778774.1"/>
    </source>
</evidence>
<accession>A0ABM1BBP8</accession>
<evidence type="ECO:0000259" key="2">
    <source>
        <dbReference type="Pfam" id="PF02668"/>
    </source>
</evidence>
<reference evidence="4" key="1">
    <citation type="submission" date="2025-08" db="UniProtKB">
        <authorList>
            <consortium name="RefSeq"/>
        </authorList>
    </citation>
    <scope>IDENTIFICATION</scope>
    <source>
        <tissue evidence="4">Muscle</tissue>
    </source>
</reference>
<name>A0ABM1BBP8_LIMPO</name>
<dbReference type="SUPFAM" id="SSF51197">
    <property type="entry name" value="Clavaminate synthase-like"/>
    <property type="match status" value="1"/>
</dbReference>
<protein>
    <submittedName>
        <fullName evidence="4">Uncharacterized protein LOC106463300</fullName>
    </submittedName>
</protein>
<evidence type="ECO:0000256" key="1">
    <source>
        <dbReference type="ARBA" id="ARBA00023002"/>
    </source>
</evidence>
<dbReference type="Proteomes" id="UP000694941">
    <property type="component" value="Unplaced"/>
</dbReference>
<dbReference type="InterPro" id="IPR050411">
    <property type="entry name" value="AlphaKG_dependent_hydroxylases"/>
</dbReference>
<dbReference type="InterPro" id="IPR042098">
    <property type="entry name" value="TauD-like_sf"/>
</dbReference>
<organism evidence="3 4">
    <name type="scientific">Limulus polyphemus</name>
    <name type="common">Atlantic horseshoe crab</name>
    <dbReference type="NCBI Taxonomy" id="6850"/>
    <lineage>
        <taxon>Eukaryota</taxon>
        <taxon>Metazoa</taxon>
        <taxon>Ecdysozoa</taxon>
        <taxon>Arthropoda</taxon>
        <taxon>Chelicerata</taxon>
        <taxon>Merostomata</taxon>
        <taxon>Xiphosura</taxon>
        <taxon>Limulidae</taxon>
        <taxon>Limulus</taxon>
    </lineage>
</organism>
<gene>
    <name evidence="4" type="primary">LOC106463300</name>
</gene>
<feature type="domain" description="TauD/TfdA-like" evidence="2">
    <location>
        <begin position="9"/>
        <end position="157"/>
    </location>
</feature>